<dbReference type="SUPFAM" id="SSF75304">
    <property type="entry name" value="Amidase signature (AS) enzymes"/>
    <property type="match status" value="1"/>
</dbReference>
<keyword evidence="4" id="KW-1185">Reference proteome</keyword>
<accession>A0A1G8KQU0</accession>
<organism evidence="3 4">
    <name type="scientific">Mucilaginibacter gossypii</name>
    <dbReference type="NCBI Taxonomy" id="551996"/>
    <lineage>
        <taxon>Bacteria</taxon>
        <taxon>Pseudomonadati</taxon>
        <taxon>Bacteroidota</taxon>
        <taxon>Sphingobacteriia</taxon>
        <taxon>Sphingobacteriales</taxon>
        <taxon>Sphingobacteriaceae</taxon>
        <taxon>Mucilaginibacter</taxon>
    </lineage>
</organism>
<dbReference type="AlphaFoldDB" id="A0A1G8KQU0"/>
<feature type="chain" id="PRO_5011620864" evidence="1">
    <location>
        <begin position="24"/>
        <end position="544"/>
    </location>
</feature>
<keyword evidence="1" id="KW-0732">Signal</keyword>
<evidence type="ECO:0000313" key="3">
    <source>
        <dbReference type="EMBL" id="SDI45732.1"/>
    </source>
</evidence>
<dbReference type="PANTHER" id="PTHR42678:SF34">
    <property type="entry name" value="OS04G0183300 PROTEIN"/>
    <property type="match status" value="1"/>
</dbReference>
<feature type="domain" description="Amidase" evidence="2">
    <location>
        <begin position="72"/>
        <end position="518"/>
    </location>
</feature>
<dbReference type="InterPro" id="IPR023631">
    <property type="entry name" value="Amidase_dom"/>
</dbReference>
<dbReference type="NCBIfam" id="NF005300">
    <property type="entry name" value="PRK06828.1"/>
    <property type="match status" value="1"/>
</dbReference>
<dbReference type="STRING" id="551996.SAMN05192573_12141"/>
<proteinExistence type="predicted"/>
<evidence type="ECO:0000259" key="2">
    <source>
        <dbReference type="Pfam" id="PF01425"/>
    </source>
</evidence>
<protein>
    <submittedName>
        <fullName evidence="3">Amidase</fullName>
    </submittedName>
</protein>
<evidence type="ECO:0000256" key="1">
    <source>
        <dbReference type="SAM" id="SignalP"/>
    </source>
</evidence>
<dbReference type="RefSeq" id="WP_091175042.1">
    <property type="nucleotide sequence ID" value="NZ_FNCG01000021.1"/>
</dbReference>
<feature type="signal peptide" evidence="1">
    <location>
        <begin position="1"/>
        <end position="23"/>
    </location>
</feature>
<dbReference type="Gene3D" id="3.90.1300.10">
    <property type="entry name" value="Amidase signature (AS) domain"/>
    <property type="match status" value="1"/>
</dbReference>
<reference evidence="4" key="1">
    <citation type="submission" date="2016-10" db="EMBL/GenBank/DDBJ databases">
        <authorList>
            <person name="Varghese N."/>
            <person name="Submissions S."/>
        </authorList>
    </citation>
    <scope>NUCLEOTIDE SEQUENCE [LARGE SCALE GENOMIC DNA]</scope>
    <source>
        <strain evidence="4">Gh-67</strain>
    </source>
</reference>
<dbReference type="EMBL" id="FNCG01000021">
    <property type="protein sequence ID" value="SDI45732.1"/>
    <property type="molecule type" value="Genomic_DNA"/>
</dbReference>
<name>A0A1G8KQU0_9SPHI</name>
<dbReference type="Pfam" id="PF01425">
    <property type="entry name" value="Amidase"/>
    <property type="match status" value="1"/>
</dbReference>
<dbReference type="Proteomes" id="UP000199705">
    <property type="component" value="Unassembled WGS sequence"/>
</dbReference>
<sequence length="544" mass="58648">MHRRNFLKTGSLAGLAISTLVAASCNQPSAENKADETAAADISKDDIFELSEITIADLQQKMQSKQFTARLITELYLKRIDQIDKKGIMLNSVIELNKDALNMADAMDREREKGKVRGPLHGIPVLIKDNINTGDNMHTTAGSLALADNFAKQDAFIVHKLREAGAVILGKTNLSEWANFRSTHSTSAWSSRGGQTKCPYILDRNPSGSSAGTGTAVAANLCVIGIGTETNGSIVSPASVNGLVGIKPTVGLWSRSGIIPISKTQDTAGPMARTVKDAAILLGALTGIDTIDLATLGSKGRIEADYTKFLDVNGLQGKRLGIEKTAFDDKPDVVALLQDAIKTLKSKGAEVVEIELNKELKTINSNEFTVLLYEFKDSLNQYFNNANSKIKTLADVIAFNKQNETKAMPFFKQEILEQAQAKGDLNSKEYLDAVKQTNMGTRKVIDGMLTKYKLDAIIGTTNGPAVCIDLVNGDYDNGFSFSGPAAMAGYPHITVPMGLAHGLPVGLSFFSTAYKEGDIIKLGYAYEQASKKRVAPLFKPDLFA</sequence>
<dbReference type="PANTHER" id="PTHR42678">
    <property type="entry name" value="AMIDASE"/>
    <property type="match status" value="1"/>
</dbReference>
<dbReference type="PROSITE" id="PS51257">
    <property type="entry name" value="PROKAR_LIPOPROTEIN"/>
    <property type="match status" value="1"/>
</dbReference>
<evidence type="ECO:0000313" key="4">
    <source>
        <dbReference type="Proteomes" id="UP000199705"/>
    </source>
</evidence>
<dbReference type="InterPro" id="IPR036928">
    <property type="entry name" value="AS_sf"/>
</dbReference>
<gene>
    <name evidence="3" type="ORF">SAMN05192573_12141</name>
</gene>
<dbReference type="NCBIfam" id="NF006006">
    <property type="entry name" value="PRK08137.1"/>
    <property type="match status" value="1"/>
</dbReference>